<evidence type="ECO:0000256" key="8">
    <source>
        <dbReference type="ARBA" id="ARBA00022989"/>
    </source>
</evidence>
<keyword evidence="8" id="KW-1133">Transmembrane helix</keyword>
<evidence type="ECO:0000256" key="11">
    <source>
        <dbReference type="SAM" id="MobiDB-lite"/>
    </source>
</evidence>
<keyword evidence="5 10" id="KW-0145">Chemotaxis</keyword>
<evidence type="ECO:0000256" key="4">
    <source>
        <dbReference type="ARBA" id="ARBA00022475"/>
    </source>
</evidence>
<keyword evidence="6" id="KW-0812">Transmembrane</keyword>
<name>A0A1H6FV05_THEAL</name>
<organism evidence="12 13">
    <name type="scientific">Thermoleophilum album</name>
    <dbReference type="NCBI Taxonomy" id="29539"/>
    <lineage>
        <taxon>Bacteria</taxon>
        <taxon>Bacillati</taxon>
        <taxon>Actinomycetota</taxon>
        <taxon>Thermoleophilia</taxon>
        <taxon>Thermoleophilales</taxon>
        <taxon>Thermoleophilaceae</taxon>
        <taxon>Thermoleophilum</taxon>
    </lineage>
</organism>
<keyword evidence="12" id="KW-0966">Cell projection</keyword>
<reference evidence="13" key="1">
    <citation type="submission" date="2016-10" db="EMBL/GenBank/DDBJ databases">
        <authorList>
            <person name="Varghese N."/>
            <person name="Submissions S."/>
        </authorList>
    </citation>
    <scope>NUCLEOTIDE SEQUENCE [LARGE SCALE GENOMIC DNA]</scope>
    <source>
        <strain evidence="13">ATCC 35263</strain>
    </source>
</reference>
<dbReference type="GO" id="GO:0006935">
    <property type="term" value="P:chemotaxis"/>
    <property type="evidence" value="ECO:0007669"/>
    <property type="project" value="UniProtKB-KW"/>
</dbReference>
<dbReference type="AlphaFoldDB" id="A0A1H6FV05"/>
<feature type="region of interest" description="Disordered" evidence="11">
    <location>
        <begin position="73"/>
        <end position="92"/>
    </location>
</feature>
<dbReference type="GO" id="GO:0009425">
    <property type="term" value="C:bacterial-type flagellum basal body"/>
    <property type="evidence" value="ECO:0007669"/>
    <property type="project" value="InterPro"/>
</dbReference>
<dbReference type="InterPro" id="IPR005503">
    <property type="entry name" value="FliL"/>
</dbReference>
<dbReference type="RefSeq" id="WP_093118123.1">
    <property type="nucleotide sequence ID" value="NZ_FNWJ01000002.1"/>
</dbReference>
<evidence type="ECO:0000256" key="10">
    <source>
        <dbReference type="RuleBase" id="RU364125"/>
    </source>
</evidence>
<evidence type="ECO:0000256" key="7">
    <source>
        <dbReference type="ARBA" id="ARBA00022779"/>
    </source>
</evidence>
<keyword evidence="12" id="KW-0282">Flagellum</keyword>
<dbReference type="EMBL" id="FNWJ01000002">
    <property type="protein sequence ID" value="SEH14636.1"/>
    <property type="molecule type" value="Genomic_DNA"/>
</dbReference>
<evidence type="ECO:0000256" key="6">
    <source>
        <dbReference type="ARBA" id="ARBA00022692"/>
    </source>
</evidence>
<dbReference type="Pfam" id="PF03748">
    <property type="entry name" value="FliL"/>
    <property type="match status" value="1"/>
</dbReference>
<keyword evidence="4 10" id="KW-1003">Cell membrane</keyword>
<comment type="similarity">
    <text evidence="3 10">Belongs to the FliL family.</text>
</comment>
<comment type="subcellular location">
    <subcellularLocation>
        <location evidence="2">Cell membrane</location>
        <topology evidence="2">Single-pass membrane protein</topology>
    </subcellularLocation>
</comment>
<dbReference type="OrthoDB" id="5244151at2"/>
<dbReference type="STRING" id="29539.SAMN02745716_1693"/>
<comment type="function">
    <text evidence="1 10">Controls the rotational direction of flagella during chemotaxis.</text>
</comment>
<evidence type="ECO:0000313" key="13">
    <source>
        <dbReference type="Proteomes" id="UP000222056"/>
    </source>
</evidence>
<evidence type="ECO:0000256" key="3">
    <source>
        <dbReference type="ARBA" id="ARBA00008281"/>
    </source>
</evidence>
<sequence>MGKFLKNKKVLVPVLALVVVLGAWKVVFAKSPAEKHKIEGEVYVLPKEFLVNLADGRYAKVSVALVLAPGEAAASGGGHGGGGSPPEGYGPLPQEAVVRDVVVDELTAASDRDLIDRAARHALKRRIARAIEKHSDVKVEDVLFTDVTVQ</sequence>
<evidence type="ECO:0000256" key="9">
    <source>
        <dbReference type="ARBA" id="ARBA00023136"/>
    </source>
</evidence>
<dbReference type="GO" id="GO:0071973">
    <property type="term" value="P:bacterial-type flagellum-dependent cell motility"/>
    <property type="evidence" value="ECO:0007669"/>
    <property type="project" value="InterPro"/>
</dbReference>
<dbReference type="Proteomes" id="UP000222056">
    <property type="component" value="Unassembled WGS sequence"/>
</dbReference>
<protein>
    <recommendedName>
        <fullName evidence="10">Flagellar protein FliL</fullName>
    </recommendedName>
</protein>
<proteinExistence type="inferred from homology"/>
<evidence type="ECO:0000256" key="5">
    <source>
        <dbReference type="ARBA" id="ARBA00022500"/>
    </source>
</evidence>
<keyword evidence="12" id="KW-0969">Cilium</keyword>
<dbReference type="GO" id="GO:0005886">
    <property type="term" value="C:plasma membrane"/>
    <property type="evidence" value="ECO:0007669"/>
    <property type="project" value="UniProtKB-SubCell"/>
</dbReference>
<gene>
    <name evidence="12" type="ORF">SAMN02745716_1693</name>
</gene>
<feature type="compositionally biased region" description="Gly residues" evidence="11">
    <location>
        <begin position="75"/>
        <end position="85"/>
    </location>
</feature>
<evidence type="ECO:0000256" key="1">
    <source>
        <dbReference type="ARBA" id="ARBA00002254"/>
    </source>
</evidence>
<keyword evidence="13" id="KW-1185">Reference proteome</keyword>
<keyword evidence="9 10" id="KW-0472">Membrane</keyword>
<evidence type="ECO:0000313" key="12">
    <source>
        <dbReference type="EMBL" id="SEH14636.1"/>
    </source>
</evidence>
<evidence type="ECO:0000256" key="2">
    <source>
        <dbReference type="ARBA" id="ARBA00004162"/>
    </source>
</evidence>
<keyword evidence="7 10" id="KW-0283">Flagellar rotation</keyword>
<accession>A0A1H6FV05</accession>